<evidence type="ECO:0000313" key="1">
    <source>
        <dbReference type="EMBL" id="KAK1723973.1"/>
    </source>
</evidence>
<dbReference type="Proteomes" id="UP001244207">
    <property type="component" value="Unassembled WGS sequence"/>
</dbReference>
<name>A0AAD8XGI2_GLOAC</name>
<sequence length="76" mass="8867">MSTRDNFCIIWTQETLLSKAPLSPMWFFWWFMLALFHRSQHGVDGDELRVAPRLMISRIACSEGSALAFYITVQLK</sequence>
<evidence type="ECO:0000313" key="2">
    <source>
        <dbReference type="Proteomes" id="UP001244207"/>
    </source>
</evidence>
<organism evidence="1 2">
    <name type="scientific">Glomerella acutata</name>
    <name type="common">Colletotrichum acutatum</name>
    <dbReference type="NCBI Taxonomy" id="27357"/>
    <lineage>
        <taxon>Eukaryota</taxon>
        <taxon>Fungi</taxon>
        <taxon>Dikarya</taxon>
        <taxon>Ascomycota</taxon>
        <taxon>Pezizomycotina</taxon>
        <taxon>Sordariomycetes</taxon>
        <taxon>Hypocreomycetidae</taxon>
        <taxon>Glomerellales</taxon>
        <taxon>Glomerellaceae</taxon>
        <taxon>Colletotrichum</taxon>
        <taxon>Colletotrichum acutatum species complex</taxon>
    </lineage>
</organism>
<accession>A0AAD8XGI2</accession>
<dbReference type="EMBL" id="JAHMHS010000057">
    <property type="protein sequence ID" value="KAK1723973.1"/>
    <property type="molecule type" value="Genomic_DNA"/>
</dbReference>
<comment type="caution">
    <text evidence="1">The sequence shown here is derived from an EMBL/GenBank/DDBJ whole genome shotgun (WGS) entry which is preliminary data.</text>
</comment>
<keyword evidence="2" id="KW-1185">Reference proteome</keyword>
<dbReference type="AlphaFoldDB" id="A0AAD8XGI2"/>
<proteinExistence type="predicted"/>
<gene>
    <name evidence="1" type="ORF">BDZ83DRAFT_364150</name>
</gene>
<protein>
    <submittedName>
        <fullName evidence="1">Uncharacterized protein</fullName>
    </submittedName>
</protein>
<dbReference type="RefSeq" id="XP_060364028.1">
    <property type="nucleotide sequence ID" value="XM_060502599.1"/>
</dbReference>
<reference evidence="1" key="1">
    <citation type="submission" date="2021-12" db="EMBL/GenBank/DDBJ databases">
        <title>Comparative genomics, transcriptomics and evolutionary studies reveal genomic signatures of adaptation to plant cell wall in hemibiotrophic fungi.</title>
        <authorList>
            <consortium name="DOE Joint Genome Institute"/>
            <person name="Baroncelli R."/>
            <person name="Diaz J.F."/>
            <person name="Benocci T."/>
            <person name="Peng M."/>
            <person name="Battaglia E."/>
            <person name="Haridas S."/>
            <person name="Andreopoulos W."/>
            <person name="Labutti K."/>
            <person name="Pangilinan J."/>
            <person name="Floch G.L."/>
            <person name="Makela M.R."/>
            <person name="Henrissat B."/>
            <person name="Grigoriev I.V."/>
            <person name="Crouch J.A."/>
            <person name="De Vries R.P."/>
            <person name="Sukno S.A."/>
            <person name="Thon M.R."/>
        </authorList>
    </citation>
    <scope>NUCLEOTIDE SEQUENCE</scope>
    <source>
        <strain evidence="1">CBS 112980</strain>
    </source>
</reference>
<dbReference type="GeneID" id="85386498"/>